<dbReference type="Proteomes" id="UP000653454">
    <property type="component" value="Unassembled WGS sequence"/>
</dbReference>
<name>A0A8S4FXV4_PLUXY</name>
<dbReference type="KEGG" id="pxy:105398274"/>
<dbReference type="InterPro" id="IPR031734">
    <property type="entry name" value="MBF2"/>
</dbReference>
<gene>
    <name evidence="1" type="ORF">PLXY2_LOCUS11864</name>
</gene>
<sequence length="113" mass="12469">MKSLVFLSVILTAILYGNSEHLIVGNVADRVVLANHTKVEYNAFPFMKRVKQYFYSGPKVIQGIQALDLQHSKSSVNITAGGVGSTFVNLRFKSERGGGLDYDVGIYVKPDFL</sequence>
<evidence type="ECO:0000313" key="2">
    <source>
        <dbReference type="Proteomes" id="UP000653454"/>
    </source>
</evidence>
<evidence type="ECO:0000313" key="1">
    <source>
        <dbReference type="EMBL" id="CAG9133663.1"/>
    </source>
</evidence>
<keyword evidence="2" id="KW-1185">Reference proteome</keyword>
<dbReference type="AlphaFoldDB" id="A0A8S4FXV4"/>
<dbReference type="Pfam" id="PF15868">
    <property type="entry name" value="MBF2"/>
    <property type="match status" value="1"/>
</dbReference>
<accession>A0A8S4FXV4</accession>
<proteinExistence type="predicted"/>
<organism evidence="1 2">
    <name type="scientific">Plutella xylostella</name>
    <name type="common">Diamondback moth</name>
    <name type="synonym">Plutella maculipennis</name>
    <dbReference type="NCBI Taxonomy" id="51655"/>
    <lineage>
        <taxon>Eukaryota</taxon>
        <taxon>Metazoa</taxon>
        <taxon>Ecdysozoa</taxon>
        <taxon>Arthropoda</taxon>
        <taxon>Hexapoda</taxon>
        <taxon>Insecta</taxon>
        <taxon>Pterygota</taxon>
        <taxon>Neoptera</taxon>
        <taxon>Endopterygota</taxon>
        <taxon>Lepidoptera</taxon>
        <taxon>Glossata</taxon>
        <taxon>Ditrysia</taxon>
        <taxon>Yponomeutoidea</taxon>
        <taxon>Plutellidae</taxon>
        <taxon>Plutella</taxon>
    </lineage>
</organism>
<dbReference type="EMBL" id="CAJHNJ030000065">
    <property type="protein sequence ID" value="CAG9133663.1"/>
    <property type="molecule type" value="Genomic_DNA"/>
</dbReference>
<dbReference type="OrthoDB" id="7182232at2759"/>
<comment type="caution">
    <text evidence="1">The sequence shown here is derived from an EMBL/GenBank/DDBJ whole genome shotgun (WGS) entry which is preliminary data.</text>
</comment>
<protein>
    <submittedName>
        <fullName evidence="1">(diamondback moth) hypothetical protein</fullName>
    </submittedName>
</protein>
<reference evidence="1" key="1">
    <citation type="submission" date="2020-11" db="EMBL/GenBank/DDBJ databases">
        <authorList>
            <person name="Whiteford S."/>
        </authorList>
    </citation>
    <scope>NUCLEOTIDE SEQUENCE</scope>
</reference>